<gene>
    <name evidence="3" type="ORF">TRSC58_05285</name>
</gene>
<evidence type="ECO:0000313" key="4">
    <source>
        <dbReference type="Proteomes" id="UP000031737"/>
    </source>
</evidence>
<proteinExistence type="predicted"/>
<feature type="compositionally biased region" description="Basic and acidic residues" evidence="1">
    <location>
        <begin position="78"/>
        <end position="89"/>
    </location>
</feature>
<evidence type="ECO:0000313" key="3">
    <source>
        <dbReference type="EMBL" id="ESL07032.1"/>
    </source>
</evidence>
<dbReference type="EMBL" id="AUPL01005285">
    <property type="protein sequence ID" value="ESL07032.1"/>
    <property type="molecule type" value="Genomic_DNA"/>
</dbReference>
<feature type="region of interest" description="Disordered" evidence="1">
    <location>
        <begin position="144"/>
        <end position="238"/>
    </location>
</feature>
<evidence type="ECO:0000256" key="2">
    <source>
        <dbReference type="SAM" id="Phobius"/>
    </source>
</evidence>
<feature type="region of interest" description="Disordered" evidence="1">
    <location>
        <begin position="77"/>
        <end position="108"/>
    </location>
</feature>
<dbReference type="AlphaFoldDB" id="A0A061J174"/>
<evidence type="ECO:0000256" key="1">
    <source>
        <dbReference type="SAM" id="MobiDB-lite"/>
    </source>
</evidence>
<name>A0A061J174_TRYRA</name>
<feature type="compositionally biased region" description="Low complexity" evidence="1">
    <location>
        <begin position="202"/>
        <end position="212"/>
    </location>
</feature>
<dbReference type="OrthoDB" id="251438at2759"/>
<dbReference type="VEuPathDB" id="TriTrypDB:TRSC58_05285"/>
<sequence length="278" mass="31047">MSDTGLLIAMIFGSLGGLAVVVWGGLFLCYRYKLFEPTFGMNSEELRGIPLHSLAPRMTEERRLNLRLAQRQLQLHARRQEREATGVRDENDDSGSGGDNSTPSVRTRGRNSRWFRRWSSADSLTSTTLASSSVVYGRGDYLSRESTAAAPSPRSQTEAGESHRSGELSLSTMQLPLRERRRKLHHRLEDNGRNGPFGGWTDSARSYNSSADSSEEGEENNRSVEVGVVSSKLERQRPTQRHIIEQNAAMSGFFTASANGWNHAPYAEDRVIPERMNT</sequence>
<keyword evidence="2" id="KW-0472">Membrane</keyword>
<organism evidence="3 4">
    <name type="scientific">Trypanosoma rangeli SC58</name>
    <dbReference type="NCBI Taxonomy" id="429131"/>
    <lineage>
        <taxon>Eukaryota</taxon>
        <taxon>Discoba</taxon>
        <taxon>Euglenozoa</taxon>
        <taxon>Kinetoplastea</taxon>
        <taxon>Metakinetoplastina</taxon>
        <taxon>Trypanosomatida</taxon>
        <taxon>Trypanosomatidae</taxon>
        <taxon>Trypanosoma</taxon>
        <taxon>Herpetosoma</taxon>
    </lineage>
</organism>
<keyword evidence="2" id="KW-1133">Transmembrane helix</keyword>
<dbReference type="Proteomes" id="UP000031737">
    <property type="component" value="Unassembled WGS sequence"/>
</dbReference>
<protein>
    <submittedName>
        <fullName evidence="3">Uncharacterized protein</fullName>
    </submittedName>
</protein>
<keyword evidence="2" id="KW-0812">Transmembrane</keyword>
<keyword evidence="4" id="KW-1185">Reference proteome</keyword>
<reference evidence="3 4" key="1">
    <citation type="submission" date="2013-07" db="EMBL/GenBank/DDBJ databases">
        <authorList>
            <person name="Stoco P.H."/>
            <person name="Wagner G."/>
            <person name="Gerber A."/>
            <person name="Zaha A."/>
            <person name="Thompson C."/>
            <person name="Bartholomeu D.C."/>
            <person name="Luckemeyer D.D."/>
            <person name="Bahia D."/>
            <person name="Loreto E."/>
            <person name="Prestes E.B."/>
            <person name="Lima F.M."/>
            <person name="Rodrigues-Luiz G."/>
            <person name="Vallejo G.A."/>
            <person name="Filho J.F."/>
            <person name="Monteiro K.M."/>
            <person name="Tyler K.M."/>
            <person name="de Almeida L.G."/>
            <person name="Ortiz M.F."/>
            <person name="Siervo M.A."/>
            <person name="de Moraes M.H."/>
            <person name="Cunha O.L."/>
            <person name="Mendonca-Neto R."/>
            <person name="Silva R."/>
            <person name="Teixeira S.M."/>
            <person name="Murta S.M."/>
            <person name="Sincero T.C."/>
            <person name="Mendes T.A."/>
            <person name="Urmenyi T.P."/>
            <person name="Silva V.G."/>
            <person name="da Rocha W.D."/>
            <person name="Andersson B."/>
            <person name="Romanha A.J."/>
            <person name="Steindel M."/>
            <person name="de Vasconcelos A.T."/>
            <person name="Grisard E.C."/>
        </authorList>
    </citation>
    <scope>NUCLEOTIDE SEQUENCE [LARGE SCALE GENOMIC DNA]</scope>
    <source>
        <strain evidence="3 4">SC58</strain>
    </source>
</reference>
<accession>A0A061J174</accession>
<feature type="transmembrane region" description="Helical" evidence="2">
    <location>
        <begin position="6"/>
        <end position="30"/>
    </location>
</feature>
<comment type="caution">
    <text evidence="3">The sequence shown here is derived from an EMBL/GenBank/DDBJ whole genome shotgun (WGS) entry which is preliminary data.</text>
</comment>